<proteinExistence type="predicted"/>
<feature type="transmembrane region" description="Helical" evidence="1">
    <location>
        <begin position="209"/>
        <end position="231"/>
    </location>
</feature>
<organism evidence="2 3">
    <name type="scientific">Candidatus Ruania gallistercoris</name>
    <dbReference type="NCBI Taxonomy" id="2838746"/>
    <lineage>
        <taxon>Bacteria</taxon>
        <taxon>Bacillati</taxon>
        <taxon>Actinomycetota</taxon>
        <taxon>Actinomycetes</taxon>
        <taxon>Micrococcales</taxon>
        <taxon>Ruaniaceae</taxon>
        <taxon>Ruania</taxon>
    </lineage>
</organism>
<comment type="caution">
    <text evidence="2">The sequence shown here is derived from an EMBL/GenBank/DDBJ whole genome shotgun (WGS) entry which is preliminary data.</text>
</comment>
<feature type="transmembrane region" description="Helical" evidence="1">
    <location>
        <begin position="182"/>
        <end position="203"/>
    </location>
</feature>
<keyword evidence="1" id="KW-0472">Membrane</keyword>
<reference evidence="2" key="1">
    <citation type="journal article" date="2021" name="PeerJ">
        <title>Extensive microbial diversity within the chicken gut microbiome revealed by metagenomics and culture.</title>
        <authorList>
            <person name="Gilroy R."/>
            <person name="Ravi A."/>
            <person name="Getino M."/>
            <person name="Pursley I."/>
            <person name="Horton D.L."/>
            <person name="Alikhan N.F."/>
            <person name="Baker D."/>
            <person name="Gharbi K."/>
            <person name="Hall N."/>
            <person name="Watson M."/>
            <person name="Adriaenssens E.M."/>
            <person name="Foster-Nyarko E."/>
            <person name="Jarju S."/>
            <person name="Secka A."/>
            <person name="Antonio M."/>
            <person name="Oren A."/>
            <person name="Chaudhuri R.R."/>
            <person name="La Ragione R."/>
            <person name="Hildebrand F."/>
            <person name="Pallen M.J."/>
        </authorList>
    </citation>
    <scope>NUCLEOTIDE SEQUENCE</scope>
    <source>
        <strain evidence="2">ChiGjej4B4-7305</strain>
    </source>
</reference>
<feature type="transmembrane region" description="Helical" evidence="1">
    <location>
        <begin position="59"/>
        <end position="80"/>
    </location>
</feature>
<gene>
    <name evidence="2" type="ORF">H9815_08570</name>
</gene>
<evidence type="ECO:0000313" key="2">
    <source>
        <dbReference type="EMBL" id="HIZ35819.1"/>
    </source>
</evidence>
<name>A0A9D2EDS0_9MICO</name>
<evidence type="ECO:0000256" key="1">
    <source>
        <dbReference type="SAM" id="Phobius"/>
    </source>
</evidence>
<evidence type="ECO:0000313" key="3">
    <source>
        <dbReference type="Proteomes" id="UP000824037"/>
    </source>
</evidence>
<reference evidence="2" key="2">
    <citation type="submission" date="2021-04" db="EMBL/GenBank/DDBJ databases">
        <authorList>
            <person name="Gilroy R."/>
        </authorList>
    </citation>
    <scope>NUCLEOTIDE SEQUENCE</scope>
    <source>
        <strain evidence="2">ChiGjej4B4-7305</strain>
    </source>
</reference>
<keyword evidence="1" id="KW-0812">Transmembrane</keyword>
<dbReference type="Proteomes" id="UP000824037">
    <property type="component" value="Unassembled WGS sequence"/>
</dbReference>
<feature type="transmembrane region" description="Helical" evidence="1">
    <location>
        <begin position="86"/>
        <end position="106"/>
    </location>
</feature>
<evidence type="ECO:0008006" key="4">
    <source>
        <dbReference type="Google" id="ProtNLM"/>
    </source>
</evidence>
<accession>A0A9D2EDS0</accession>
<dbReference type="EMBL" id="DXBY01000146">
    <property type="protein sequence ID" value="HIZ35819.1"/>
    <property type="molecule type" value="Genomic_DNA"/>
</dbReference>
<dbReference type="AlphaFoldDB" id="A0A9D2EDS0"/>
<keyword evidence="1" id="KW-1133">Transmembrane helix</keyword>
<sequence length="251" mass="27039">MTWSAAPAPVPGAVQPLPMGWYPSTDGEPRWWNGQAWTGIRLRGGVPGTDWATSEQPGLALAMGFLWLALGGGQLALGLVSPPMRIMGIFFLAMAVLWFVIAASTYRVKRAPAPSTPPVAPDVIRPLPWEQEGPGAGWYPMTAQVTRWWTGTRWSQYTASRLGVYPTFHGPRSYRVVRGISLGVLAVGALALVAGIALAAGAWPEHEWLGWFVLVGGASLLLVGIVLLAVVTRMQRRTLLLPTEPPAGWRG</sequence>
<protein>
    <recommendedName>
        <fullName evidence="4">DUF2510 domain-containing protein</fullName>
    </recommendedName>
</protein>